<proteinExistence type="inferred from homology"/>
<dbReference type="PROSITE" id="PS00096">
    <property type="entry name" value="SHMT"/>
    <property type="match status" value="1"/>
</dbReference>
<accession>A0A7V5J133</accession>
<comment type="subcellular location">
    <subcellularLocation>
        <location evidence="2 9">Cytoplasm</location>
    </subcellularLocation>
</comment>
<keyword evidence="8 9" id="KW-0663">Pyridoxal phosphate</keyword>
<evidence type="ECO:0000256" key="10">
    <source>
        <dbReference type="PIRSR" id="PIRSR000412-50"/>
    </source>
</evidence>
<dbReference type="GO" id="GO:0030170">
    <property type="term" value="F:pyridoxal phosphate binding"/>
    <property type="evidence" value="ECO:0007669"/>
    <property type="project" value="UniProtKB-UniRule"/>
</dbReference>
<dbReference type="EC" id="2.1.2.1" evidence="9"/>
<comment type="function">
    <text evidence="9">Catalyzes the reversible interconversion of serine and glycine with tetrahydrofolate (THF) serving as the one-carbon carrier. This reaction serves as the major source of one-carbon groups required for the biosynthesis of purines, thymidylate, methionine, and other important biomolecules. Also exhibits THF-independent aldolase activity toward beta-hydroxyamino acids, producing glycine and aldehydes, via a retro-aldol mechanism.</text>
</comment>
<dbReference type="InterPro" id="IPR049943">
    <property type="entry name" value="Ser_HO-MeTrfase-like"/>
</dbReference>
<feature type="modified residue" description="N6-(pyridoxal phosphate)lysine" evidence="9 10">
    <location>
        <position position="225"/>
    </location>
</feature>
<protein>
    <recommendedName>
        <fullName evidence="9">Serine hydroxymethyltransferase</fullName>
        <shortName evidence="9">SHMT</shortName>
        <shortName evidence="9">Serine methylase</shortName>
        <ecNumber evidence="9">2.1.2.1</ecNumber>
    </recommendedName>
</protein>
<dbReference type="GO" id="GO:0005829">
    <property type="term" value="C:cytosol"/>
    <property type="evidence" value="ECO:0007669"/>
    <property type="project" value="TreeGrafter"/>
</dbReference>
<comment type="subunit">
    <text evidence="4 9">Homodimer.</text>
</comment>
<dbReference type="AlphaFoldDB" id="A0A7V5J133"/>
<evidence type="ECO:0000256" key="7">
    <source>
        <dbReference type="ARBA" id="ARBA00022679"/>
    </source>
</evidence>
<gene>
    <name evidence="9" type="primary">glyA</name>
    <name evidence="12" type="ORF">ENJ78_00105</name>
</gene>
<dbReference type="EMBL" id="DRNS01000008">
    <property type="protein sequence ID" value="HHH14095.1"/>
    <property type="molecule type" value="Genomic_DNA"/>
</dbReference>
<comment type="pathway">
    <text evidence="9">One-carbon metabolism; tetrahydrofolate interconversion.</text>
</comment>
<dbReference type="PANTHER" id="PTHR11680">
    <property type="entry name" value="SERINE HYDROXYMETHYLTRANSFERASE"/>
    <property type="match status" value="1"/>
</dbReference>
<dbReference type="Gene3D" id="3.40.640.10">
    <property type="entry name" value="Type I PLP-dependent aspartate aminotransferase-like (Major domain)"/>
    <property type="match status" value="1"/>
</dbReference>
<feature type="binding site" evidence="9">
    <location>
        <position position="116"/>
    </location>
    <ligand>
        <name>(6S)-5,6,7,8-tetrahydrofolate</name>
        <dbReference type="ChEBI" id="CHEBI:57453"/>
    </ligand>
</feature>
<dbReference type="GO" id="GO:0004372">
    <property type="term" value="F:glycine hydroxymethyltransferase activity"/>
    <property type="evidence" value="ECO:0007669"/>
    <property type="project" value="UniProtKB-UniRule"/>
</dbReference>
<dbReference type="SUPFAM" id="SSF53383">
    <property type="entry name" value="PLP-dependent transferases"/>
    <property type="match status" value="1"/>
</dbReference>
<dbReference type="InterPro" id="IPR019798">
    <property type="entry name" value="Ser_HO-MeTrfase_PLP_BS"/>
</dbReference>
<evidence type="ECO:0000259" key="11">
    <source>
        <dbReference type="Pfam" id="PF00464"/>
    </source>
</evidence>
<sequence>MLKIVRDKKIFQLIKQEEQRQREELQLIPSENYASREVLEPLSSVLSNKYSEGYPSKRYYQGNRVIDEIESLAIERAKKLFGADYANVQPLSGTPANLAVYLALLNPGDKIMSMNLASGGHLSHGSPISIVSHLYNIVFYNVNKNTGLLDYDEIEKLAKKEKPQLIIAGASAYPQEIDFKRFSQIAQSVGALFMADIAHIAGLVASKVHPSPVPYADVVTTTTHKTLRGPRGGLILAKEEYAKKIDKAVFPSGVQAGPHNNVHAAKAVCFYEALQPEFREYSQQIVKNAVKLAQELKNFGFNLVSGGTANHLLLIDVTNKAPDGRIVAESLEKAGIIVNYNMVPYDTKTPFRPSGIRLGTPAITSRGMKEDDMTLIAQWINRVVENLEDEKVLNEINAEVKDFARQFKVPGLDI</sequence>
<comment type="similarity">
    <text evidence="3 9">Belongs to the SHMT family.</text>
</comment>
<evidence type="ECO:0000313" key="12">
    <source>
        <dbReference type="EMBL" id="HHH14095.1"/>
    </source>
</evidence>
<dbReference type="GO" id="GO:0035999">
    <property type="term" value="P:tetrahydrofolate interconversion"/>
    <property type="evidence" value="ECO:0007669"/>
    <property type="project" value="UniProtKB-UniRule"/>
</dbReference>
<dbReference type="UniPathway" id="UPA00193"/>
<keyword evidence="9" id="KW-0028">Amino-acid biosynthesis</keyword>
<dbReference type="InterPro" id="IPR015421">
    <property type="entry name" value="PyrdxlP-dep_Trfase_major"/>
</dbReference>
<feature type="domain" description="Serine hydroxymethyltransferase-like" evidence="11">
    <location>
        <begin position="6"/>
        <end position="380"/>
    </location>
</feature>
<name>A0A7V5J133_UNCKA</name>
<dbReference type="CDD" id="cd00378">
    <property type="entry name" value="SHMT"/>
    <property type="match status" value="1"/>
</dbReference>
<evidence type="ECO:0000256" key="5">
    <source>
        <dbReference type="ARBA" id="ARBA00022490"/>
    </source>
</evidence>
<dbReference type="InterPro" id="IPR001085">
    <property type="entry name" value="Ser_HO-MeTrfase"/>
</dbReference>
<dbReference type="PIRSF" id="PIRSF000412">
    <property type="entry name" value="SHMT"/>
    <property type="match status" value="1"/>
</dbReference>
<comment type="cofactor">
    <cofactor evidence="1 9 10">
        <name>pyridoxal 5'-phosphate</name>
        <dbReference type="ChEBI" id="CHEBI:597326"/>
    </cofactor>
</comment>
<feature type="binding site" evidence="9">
    <location>
        <begin position="120"/>
        <end position="122"/>
    </location>
    <ligand>
        <name>(6S)-5,6,7,8-tetrahydrofolate</name>
        <dbReference type="ChEBI" id="CHEBI:57453"/>
    </ligand>
</feature>
<dbReference type="InterPro" id="IPR015422">
    <property type="entry name" value="PyrdxlP-dep_Trfase_small"/>
</dbReference>
<evidence type="ECO:0000256" key="9">
    <source>
        <dbReference type="HAMAP-Rule" id="MF_00051"/>
    </source>
</evidence>
<keyword evidence="7 9" id="KW-0808">Transferase</keyword>
<dbReference type="Gene3D" id="3.90.1150.10">
    <property type="entry name" value="Aspartate Aminotransferase, domain 1"/>
    <property type="match status" value="1"/>
</dbReference>
<dbReference type="PANTHER" id="PTHR11680:SF35">
    <property type="entry name" value="SERINE HYDROXYMETHYLTRANSFERASE 1"/>
    <property type="match status" value="1"/>
</dbReference>
<comment type="pathway">
    <text evidence="9">Amino-acid biosynthesis; glycine biosynthesis; glycine from L-serine: step 1/1.</text>
</comment>
<keyword evidence="5 9" id="KW-0963">Cytoplasm</keyword>
<evidence type="ECO:0000256" key="3">
    <source>
        <dbReference type="ARBA" id="ARBA00006376"/>
    </source>
</evidence>
<comment type="catalytic activity">
    <reaction evidence="9">
        <text>(6R)-5,10-methylene-5,6,7,8-tetrahydrofolate + glycine + H2O = (6S)-5,6,7,8-tetrahydrofolate + L-serine</text>
        <dbReference type="Rhea" id="RHEA:15481"/>
        <dbReference type="ChEBI" id="CHEBI:15377"/>
        <dbReference type="ChEBI" id="CHEBI:15636"/>
        <dbReference type="ChEBI" id="CHEBI:33384"/>
        <dbReference type="ChEBI" id="CHEBI:57305"/>
        <dbReference type="ChEBI" id="CHEBI:57453"/>
        <dbReference type="EC" id="2.1.2.1"/>
    </reaction>
</comment>
<dbReference type="FunFam" id="3.40.640.10:FF:000001">
    <property type="entry name" value="Serine hydroxymethyltransferase"/>
    <property type="match status" value="1"/>
</dbReference>
<evidence type="ECO:0000256" key="2">
    <source>
        <dbReference type="ARBA" id="ARBA00004496"/>
    </source>
</evidence>
<dbReference type="Pfam" id="PF00464">
    <property type="entry name" value="SHMT"/>
    <property type="match status" value="1"/>
</dbReference>
<dbReference type="HAMAP" id="MF_00051">
    <property type="entry name" value="SHMT"/>
    <property type="match status" value="1"/>
</dbReference>
<dbReference type="InterPro" id="IPR039429">
    <property type="entry name" value="SHMT-like_dom"/>
</dbReference>
<comment type="caution">
    <text evidence="12">The sequence shown here is derived from an EMBL/GenBank/DDBJ whole genome shotgun (WGS) entry which is preliminary data.</text>
</comment>
<feature type="binding site" evidence="9">
    <location>
        <begin position="349"/>
        <end position="351"/>
    </location>
    <ligand>
        <name>(6S)-5,6,7,8-tetrahydrofolate</name>
        <dbReference type="ChEBI" id="CHEBI:57453"/>
    </ligand>
</feature>
<dbReference type="UniPathway" id="UPA00288">
    <property type="reaction ID" value="UER01023"/>
</dbReference>
<feature type="site" description="Plays an important role in substrate specificity" evidence="9">
    <location>
        <position position="224"/>
    </location>
</feature>
<evidence type="ECO:0000256" key="1">
    <source>
        <dbReference type="ARBA" id="ARBA00001933"/>
    </source>
</evidence>
<dbReference type="NCBIfam" id="NF000586">
    <property type="entry name" value="PRK00011.1"/>
    <property type="match status" value="1"/>
</dbReference>
<evidence type="ECO:0000256" key="8">
    <source>
        <dbReference type="ARBA" id="ARBA00022898"/>
    </source>
</evidence>
<reference evidence="12" key="1">
    <citation type="journal article" date="2020" name="mSystems">
        <title>Genome- and Community-Level Interaction Insights into Carbon Utilization and Element Cycling Functions of Hydrothermarchaeota in Hydrothermal Sediment.</title>
        <authorList>
            <person name="Zhou Z."/>
            <person name="Liu Y."/>
            <person name="Xu W."/>
            <person name="Pan J."/>
            <person name="Luo Z.H."/>
            <person name="Li M."/>
        </authorList>
    </citation>
    <scope>NUCLEOTIDE SEQUENCE [LARGE SCALE GENOMIC DNA]</scope>
    <source>
        <strain evidence="12">HyVt-517</strain>
    </source>
</reference>
<keyword evidence="6 9" id="KW-0554">One-carbon metabolism</keyword>
<dbReference type="GO" id="GO:0019264">
    <property type="term" value="P:glycine biosynthetic process from serine"/>
    <property type="evidence" value="ECO:0007669"/>
    <property type="project" value="UniProtKB-UniRule"/>
</dbReference>
<organism evidence="12">
    <name type="scientific">candidate division WWE3 bacterium</name>
    <dbReference type="NCBI Taxonomy" id="2053526"/>
    <lineage>
        <taxon>Bacteria</taxon>
        <taxon>Katanobacteria</taxon>
    </lineage>
</organism>
<evidence type="ECO:0000256" key="4">
    <source>
        <dbReference type="ARBA" id="ARBA00011738"/>
    </source>
</evidence>
<dbReference type="InterPro" id="IPR015424">
    <property type="entry name" value="PyrdxlP-dep_Trfase"/>
</dbReference>
<feature type="binding site" evidence="9">
    <location>
        <position position="239"/>
    </location>
    <ligand>
        <name>(6S)-5,6,7,8-tetrahydrofolate</name>
        <dbReference type="ChEBI" id="CHEBI:57453"/>
    </ligand>
</feature>
<dbReference type="Proteomes" id="UP000886106">
    <property type="component" value="Unassembled WGS sequence"/>
</dbReference>
<evidence type="ECO:0000256" key="6">
    <source>
        <dbReference type="ARBA" id="ARBA00022563"/>
    </source>
</evidence>